<dbReference type="AlphaFoldDB" id="A0A9X6MJ67"/>
<keyword evidence="1" id="KW-1133">Transmembrane helix</keyword>
<protein>
    <submittedName>
        <fullName evidence="2">Uncharacterized protein</fullName>
    </submittedName>
</protein>
<evidence type="ECO:0000313" key="2">
    <source>
        <dbReference type="EMBL" id="OUB78415.1"/>
    </source>
</evidence>
<dbReference type="RefSeq" id="WP_086403525.1">
    <property type="nucleotide sequence ID" value="NZ_MOOS01000002.1"/>
</dbReference>
<dbReference type="EMBL" id="MOOS01000002">
    <property type="protein sequence ID" value="OUB78415.1"/>
    <property type="molecule type" value="Genomic_DNA"/>
</dbReference>
<keyword evidence="1" id="KW-0472">Membrane</keyword>
<comment type="caution">
    <text evidence="2">The sequence shown here is derived from an EMBL/GenBank/DDBJ whole genome shotgun (WGS) entry which is preliminary data.</text>
</comment>
<reference evidence="2 3" key="1">
    <citation type="submission" date="2016-10" db="EMBL/GenBank/DDBJ databases">
        <title>Comparative genomics of Bacillus thuringiensis reveals a path to pathogens against multiple invertebrate hosts.</title>
        <authorList>
            <person name="Zheng J."/>
            <person name="Gao Q."/>
            <person name="Liu H."/>
            <person name="Peng D."/>
            <person name="Ruan L."/>
            <person name="Sun M."/>
        </authorList>
    </citation>
    <scope>NUCLEOTIDE SEQUENCE [LARGE SCALE GENOMIC DNA]</scope>
    <source>
        <strain evidence="2">BGSC 4CF1</strain>
    </source>
</reference>
<sequence>MWEKFKVICIHHDKLRDVLMFSQFANTIMITIVCIILLVLGTFKASIVFSVIGIIGSILLFYLQQKMKKQIIVDSTEEAERNLKFLKYVSGHCWALMFTGVFFMTVLSMFD</sequence>
<organism evidence="2 3">
    <name type="scientific">Bacillus thuringiensis subsp. jegathesan</name>
    <dbReference type="NCBI Taxonomy" id="56955"/>
    <lineage>
        <taxon>Bacteria</taxon>
        <taxon>Bacillati</taxon>
        <taxon>Bacillota</taxon>
        <taxon>Bacilli</taxon>
        <taxon>Bacillales</taxon>
        <taxon>Bacillaceae</taxon>
        <taxon>Bacillus</taxon>
        <taxon>Bacillus cereus group</taxon>
    </lineage>
</organism>
<dbReference type="Proteomes" id="UP000194853">
    <property type="component" value="Unassembled WGS sequence"/>
</dbReference>
<accession>A0A9X6MJ67</accession>
<feature type="transmembrane region" description="Helical" evidence="1">
    <location>
        <begin position="85"/>
        <end position="110"/>
    </location>
</feature>
<evidence type="ECO:0000313" key="3">
    <source>
        <dbReference type="Proteomes" id="UP000194853"/>
    </source>
</evidence>
<feature type="transmembrane region" description="Helical" evidence="1">
    <location>
        <begin position="46"/>
        <end position="64"/>
    </location>
</feature>
<keyword evidence="1" id="KW-0812">Transmembrane</keyword>
<name>A0A9X6MJ67_BACTJ</name>
<gene>
    <name evidence="2" type="ORF">BK750_00050</name>
</gene>
<feature type="transmembrane region" description="Helical" evidence="1">
    <location>
        <begin position="21"/>
        <end position="40"/>
    </location>
</feature>
<evidence type="ECO:0000256" key="1">
    <source>
        <dbReference type="SAM" id="Phobius"/>
    </source>
</evidence>
<proteinExistence type="predicted"/>